<dbReference type="InterPro" id="IPR050190">
    <property type="entry name" value="UPF0213_domain"/>
</dbReference>
<dbReference type="InterPro" id="IPR000305">
    <property type="entry name" value="GIY-YIG_endonuc"/>
</dbReference>
<keyword evidence="4" id="KW-1185">Reference proteome</keyword>
<name>A0ABT6N669_9SPHN</name>
<accession>A0ABT6N669</accession>
<reference evidence="3" key="1">
    <citation type="submission" date="2023-04" db="EMBL/GenBank/DDBJ databases">
        <title>Sphingomonas sp. MAHUQ-71 isolated from rice field.</title>
        <authorList>
            <person name="Huq M.A."/>
        </authorList>
    </citation>
    <scope>NUCLEOTIDE SEQUENCE</scope>
    <source>
        <strain evidence="3">MAHUQ-71</strain>
    </source>
</reference>
<dbReference type="PROSITE" id="PS50164">
    <property type="entry name" value="GIY_YIG"/>
    <property type="match status" value="1"/>
</dbReference>
<comment type="similarity">
    <text evidence="1">Belongs to the UPF0213 family.</text>
</comment>
<dbReference type="RefSeq" id="WP_281045965.1">
    <property type="nucleotide sequence ID" value="NZ_JARYGZ010000003.1"/>
</dbReference>
<sequence>MPKQPAVYILANDRNGTLYIGVTSDLMARLYQHRAKEIEGFTSRYEVSRLVWFEMHETMESAILREKQLKNWRRIWKIELIEADNPLWRDLAEDLGFDPLASPTPSSSS</sequence>
<evidence type="ECO:0000313" key="3">
    <source>
        <dbReference type="EMBL" id="MDH7640614.1"/>
    </source>
</evidence>
<dbReference type="Pfam" id="PF01541">
    <property type="entry name" value="GIY-YIG"/>
    <property type="match status" value="1"/>
</dbReference>
<feature type="domain" description="GIY-YIG" evidence="2">
    <location>
        <begin position="3"/>
        <end position="79"/>
    </location>
</feature>
<gene>
    <name evidence="3" type="ORF">QGN17_17910</name>
</gene>
<dbReference type="SUPFAM" id="SSF82771">
    <property type="entry name" value="GIY-YIG endonuclease"/>
    <property type="match status" value="1"/>
</dbReference>
<evidence type="ECO:0000256" key="1">
    <source>
        <dbReference type="ARBA" id="ARBA00007435"/>
    </source>
</evidence>
<comment type="caution">
    <text evidence="3">The sequence shown here is derived from an EMBL/GenBank/DDBJ whole genome shotgun (WGS) entry which is preliminary data.</text>
</comment>
<dbReference type="InterPro" id="IPR035901">
    <property type="entry name" value="GIY-YIG_endonuc_sf"/>
</dbReference>
<dbReference type="EMBL" id="JARYGZ010000003">
    <property type="protein sequence ID" value="MDH7640614.1"/>
    <property type="molecule type" value="Genomic_DNA"/>
</dbReference>
<evidence type="ECO:0000313" key="4">
    <source>
        <dbReference type="Proteomes" id="UP001160625"/>
    </source>
</evidence>
<organism evidence="3 4">
    <name type="scientific">Sphingomonas oryzagri</name>
    <dbReference type="NCBI Taxonomy" id="3042314"/>
    <lineage>
        <taxon>Bacteria</taxon>
        <taxon>Pseudomonadati</taxon>
        <taxon>Pseudomonadota</taxon>
        <taxon>Alphaproteobacteria</taxon>
        <taxon>Sphingomonadales</taxon>
        <taxon>Sphingomonadaceae</taxon>
        <taxon>Sphingomonas</taxon>
    </lineage>
</organism>
<dbReference type="SMART" id="SM00465">
    <property type="entry name" value="GIYc"/>
    <property type="match status" value="1"/>
</dbReference>
<proteinExistence type="inferred from homology"/>
<protein>
    <submittedName>
        <fullName evidence="3">GIY-YIG nuclease family protein</fullName>
    </submittedName>
</protein>
<evidence type="ECO:0000259" key="2">
    <source>
        <dbReference type="PROSITE" id="PS50164"/>
    </source>
</evidence>
<dbReference type="Gene3D" id="3.40.1440.10">
    <property type="entry name" value="GIY-YIG endonuclease"/>
    <property type="match status" value="1"/>
</dbReference>
<dbReference type="CDD" id="cd10448">
    <property type="entry name" value="GIY-YIG_unchar_3"/>
    <property type="match status" value="1"/>
</dbReference>
<dbReference type="PANTHER" id="PTHR34477:SF5">
    <property type="entry name" value="BSL5627 PROTEIN"/>
    <property type="match status" value="1"/>
</dbReference>
<dbReference type="Proteomes" id="UP001160625">
    <property type="component" value="Unassembled WGS sequence"/>
</dbReference>
<dbReference type="PANTHER" id="PTHR34477">
    <property type="entry name" value="UPF0213 PROTEIN YHBQ"/>
    <property type="match status" value="1"/>
</dbReference>